<protein>
    <recommendedName>
        <fullName evidence="3">Ig-like domain-containing protein</fullName>
    </recommendedName>
</protein>
<proteinExistence type="predicted"/>
<dbReference type="PANTHER" id="PTHR23278">
    <property type="entry name" value="SIDESTEP PROTEIN"/>
    <property type="match status" value="1"/>
</dbReference>
<accession>A0A182SDG0</accession>
<keyword evidence="2" id="KW-1185">Reference proteome</keyword>
<reference evidence="2" key="1">
    <citation type="submission" date="2013-09" db="EMBL/GenBank/DDBJ databases">
        <title>The Genome Sequence of Anopheles maculatus species B.</title>
        <authorList>
            <consortium name="The Broad Institute Genomics Platform"/>
            <person name="Neafsey D.E."/>
            <person name="Besansky N."/>
            <person name="Howell P."/>
            <person name="Walton C."/>
            <person name="Young S.K."/>
            <person name="Zeng Q."/>
            <person name="Gargeya S."/>
            <person name="Fitzgerald M."/>
            <person name="Haas B."/>
            <person name="Abouelleil A."/>
            <person name="Allen A.W."/>
            <person name="Alvarado L."/>
            <person name="Arachchi H.M."/>
            <person name="Berlin A.M."/>
            <person name="Chapman S.B."/>
            <person name="Gainer-Dewar J."/>
            <person name="Goldberg J."/>
            <person name="Griggs A."/>
            <person name="Gujja S."/>
            <person name="Hansen M."/>
            <person name="Howarth C."/>
            <person name="Imamovic A."/>
            <person name="Ireland A."/>
            <person name="Larimer J."/>
            <person name="McCowan C."/>
            <person name="Murphy C."/>
            <person name="Pearson M."/>
            <person name="Poon T.W."/>
            <person name="Priest M."/>
            <person name="Roberts A."/>
            <person name="Saif S."/>
            <person name="Shea T."/>
            <person name="Sisk P."/>
            <person name="Sykes S."/>
            <person name="Wortman J."/>
            <person name="Nusbaum C."/>
            <person name="Birren B."/>
        </authorList>
    </citation>
    <scope>NUCLEOTIDE SEQUENCE [LARGE SCALE GENOMIC DNA]</scope>
    <source>
        <strain evidence="2">maculatus3</strain>
    </source>
</reference>
<reference evidence="1" key="2">
    <citation type="submission" date="2020-05" db="UniProtKB">
        <authorList>
            <consortium name="EnsemblMetazoa"/>
        </authorList>
    </citation>
    <scope>IDENTIFICATION</scope>
    <source>
        <strain evidence="1">maculatus3</strain>
    </source>
</reference>
<dbReference type="Proteomes" id="UP000075901">
    <property type="component" value="Unassembled WGS sequence"/>
</dbReference>
<name>A0A182SDG0_9DIPT</name>
<organism evidence="1 2">
    <name type="scientific">Anopheles maculatus</name>
    <dbReference type="NCBI Taxonomy" id="74869"/>
    <lineage>
        <taxon>Eukaryota</taxon>
        <taxon>Metazoa</taxon>
        <taxon>Ecdysozoa</taxon>
        <taxon>Arthropoda</taxon>
        <taxon>Hexapoda</taxon>
        <taxon>Insecta</taxon>
        <taxon>Pterygota</taxon>
        <taxon>Neoptera</taxon>
        <taxon>Endopterygota</taxon>
        <taxon>Diptera</taxon>
        <taxon>Nematocera</taxon>
        <taxon>Culicoidea</taxon>
        <taxon>Culicidae</taxon>
        <taxon>Anophelinae</taxon>
        <taxon>Anopheles</taxon>
        <taxon>Anopheles maculatus group</taxon>
    </lineage>
</organism>
<evidence type="ECO:0000313" key="2">
    <source>
        <dbReference type="Proteomes" id="UP000075901"/>
    </source>
</evidence>
<dbReference type="PANTHER" id="PTHR23278:SF4">
    <property type="entry name" value="SIDESTEP, ISOFORM C"/>
    <property type="match status" value="1"/>
</dbReference>
<sequence>MHSLHVKCEVEADPPDGVRFSWTYNNTRNVSPVLNSRISSHGLVSTMTYLPQSDSELVTLACWAINNVGRQTLHNDTVLEVVCLAGSDGGLMQSFLLEVVGGVAPPAYNLDFTRGPPTEIDNEISTMNDQVMAFVCTFRFRMNILALRTIRKTIQDEQEIGSRKLVATIFGRFNWRVRVSIMDCWRTKAVGGEQVNL</sequence>
<evidence type="ECO:0008006" key="3">
    <source>
        <dbReference type="Google" id="ProtNLM"/>
    </source>
</evidence>
<dbReference type="VEuPathDB" id="VectorBase:AMAM004566"/>
<dbReference type="InterPro" id="IPR036179">
    <property type="entry name" value="Ig-like_dom_sf"/>
</dbReference>
<dbReference type="SUPFAM" id="SSF48726">
    <property type="entry name" value="Immunoglobulin"/>
    <property type="match status" value="1"/>
</dbReference>
<evidence type="ECO:0000313" key="1">
    <source>
        <dbReference type="EnsemblMetazoa" id="AMAM004566-PA"/>
    </source>
</evidence>
<dbReference type="EnsemblMetazoa" id="AMAM004566-RA">
    <property type="protein sequence ID" value="AMAM004566-PA"/>
    <property type="gene ID" value="AMAM004566"/>
</dbReference>
<dbReference type="AlphaFoldDB" id="A0A182SDG0"/>